<evidence type="ECO:0000256" key="1">
    <source>
        <dbReference type="ARBA" id="ARBA00004141"/>
    </source>
</evidence>
<feature type="transmembrane region" description="Helical" evidence="10">
    <location>
        <begin position="145"/>
        <end position="168"/>
    </location>
</feature>
<dbReference type="Gene3D" id="1.20.1530.20">
    <property type="match status" value="1"/>
</dbReference>
<evidence type="ECO:0000256" key="10">
    <source>
        <dbReference type="SAM" id="Phobius"/>
    </source>
</evidence>
<evidence type="ECO:0000256" key="8">
    <source>
        <dbReference type="ARBA" id="ARBA00023065"/>
    </source>
</evidence>
<feature type="transmembrane region" description="Helical" evidence="10">
    <location>
        <begin position="238"/>
        <end position="256"/>
    </location>
</feature>
<accession>A0ABQ3H857</accession>
<name>A0ABQ3H857_9NEIS</name>
<comment type="caution">
    <text evidence="13">The sequence shown here is derived from an EMBL/GenBank/DDBJ whole genome shotgun (WGS) entry which is preliminary data.</text>
</comment>
<dbReference type="Gene3D" id="3.30.70.1450">
    <property type="entry name" value="Regulator of K+ conductance, C-terminal domain"/>
    <property type="match status" value="1"/>
</dbReference>
<evidence type="ECO:0000256" key="2">
    <source>
        <dbReference type="ARBA" id="ARBA00022448"/>
    </source>
</evidence>
<sequence>MHSLSPIVLVLLVAVLAVTACRSLRVPPMLGYLVVGFMAGPGVMSLIPQGEETEFLGEIGIVFMMFSIGLEFSLAKLKAMRQLVFGIGLAQVLLTLFLIGAIVWRLTGSPLAGFAVGGALALSSTAIVSKLLSERLEMAQPHGQLAIGVLLFQDLAVVPLLILLPAFAANSDSLWTDLGLALLKVVAVMSLLLVFGQRLMRPWFHLVARQRSGELFTINVLLVTLGIAFLTQLAGLSLALGAFVAGMLISETEYRFQVEEDIKPFRDILLGFFFVTVGMKLDIGVLLDRAGDIGVMLLLLLPVKLAVVFLLARLFGQRARDSLKGALALAQGGEFGFVLLALSGNLGLISSPVEQSALAAIVLSMLAAPFLIQHAERICSRLIRQDWALQAVDLHQILVQSMAKDEHVIICGYGRSGQSLARLLEAEGISFFALDMDPERVREAGEAGDPVVFGDAAKREVLMAAGAMRAKTVVITFADTHASERIIHMVHDLRRDLPVIVRTIDDSDITRLREAGADEVVAEVMEGSLMLASHALMVMEVPMSRVLRRIRAVREQRYSLFTGFFRGASDELDGIDDSDQPRLLSVQLVAGAHAIGMPLGGVKLDSLGVGVRGIRRRNVRLAHVGADSELQEGDVLVLLGRPAALAQAEALLLQGD</sequence>
<feature type="domain" description="RCK C-terminal" evidence="12">
    <location>
        <begin position="570"/>
        <end position="654"/>
    </location>
</feature>
<dbReference type="Pfam" id="PF02080">
    <property type="entry name" value="TrkA_C"/>
    <property type="match status" value="1"/>
</dbReference>
<dbReference type="Pfam" id="PF00999">
    <property type="entry name" value="Na_H_Exchanger"/>
    <property type="match status" value="1"/>
</dbReference>
<dbReference type="Proteomes" id="UP000662678">
    <property type="component" value="Unassembled WGS sequence"/>
</dbReference>
<feature type="domain" description="RCK N-terminal" evidence="11">
    <location>
        <begin position="405"/>
        <end position="522"/>
    </location>
</feature>
<evidence type="ECO:0000256" key="4">
    <source>
        <dbReference type="ARBA" id="ARBA00022538"/>
    </source>
</evidence>
<dbReference type="PROSITE" id="PS51202">
    <property type="entry name" value="RCK_C"/>
    <property type="match status" value="1"/>
</dbReference>
<keyword evidence="6" id="KW-0630">Potassium</keyword>
<dbReference type="SUPFAM" id="SSF116726">
    <property type="entry name" value="TrkA C-terminal domain-like"/>
    <property type="match status" value="1"/>
</dbReference>
<proteinExistence type="predicted"/>
<organism evidence="13 14">
    <name type="scientific">Vogesella fluminis</name>
    <dbReference type="NCBI Taxonomy" id="1069161"/>
    <lineage>
        <taxon>Bacteria</taxon>
        <taxon>Pseudomonadati</taxon>
        <taxon>Pseudomonadota</taxon>
        <taxon>Betaproteobacteria</taxon>
        <taxon>Neisseriales</taxon>
        <taxon>Chromobacteriaceae</taxon>
        <taxon>Vogesella</taxon>
    </lineage>
</organism>
<keyword evidence="9 10" id="KW-0472">Membrane</keyword>
<dbReference type="InterPro" id="IPR006037">
    <property type="entry name" value="RCK_C"/>
</dbReference>
<evidence type="ECO:0000256" key="9">
    <source>
        <dbReference type="ARBA" id="ARBA00023136"/>
    </source>
</evidence>
<evidence type="ECO:0000313" key="13">
    <source>
        <dbReference type="EMBL" id="GHD75479.1"/>
    </source>
</evidence>
<feature type="transmembrane region" description="Helical" evidence="10">
    <location>
        <begin position="293"/>
        <end position="315"/>
    </location>
</feature>
<feature type="transmembrane region" description="Helical" evidence="10">
    <location>
        <begin position="174"/>
        <end position="195"/>
    </location>
</feature>
<keyword evidence="2" id="KW-0813">Transport</keyword>
<dbReference type="PANTHER" id="PTHR46157">
    <property type="entry name" value="K(+) EFFLUX ANTIPORTER 3, CHLOROPLASTIC"/>
    <property type="match status" value="1"/>
</dbReference>
<comment type="subcellular location">
    <subcellularLocation>
        <location evidence="1">Membrane</location>
        <topology evidence="1">Multi-pass membrane protein</topology>
    </subcellularLocation>
</comment>
<evidence type="ECO:0000256" key="7">
    <source>
        <dbReference type="ARBA" id="ARBA00022989"/>
    </source>
</evidence>
<dbReference type="Pfam" id="PF02254">
    <property type="entry name" value="TrkA_N"/>
    <property type="match status" value="1"/>
</dbReference>
<feature type="transmembrane region" description="Helical" evidence="10">
    <location>
        <begin position="268"/>
        <end position="287"/>
    </location>
</feature>
<dbReference type="InterPro" id="IPR038770">
    <property type="entry name" value="Na+/solute_symporter_sf"/>
</dbReference>
<keyword evidence="7 10" id="KW-1133">Transmembrane helix</keyword>
<dbReference type="InterPro" id="IPR006153">
    <property type="entry name" value="Cation/H_exchanger_TM"/>
</dbReference>
<evidence type="ECO:0000259" key="11">
    <source>
        <dbReference type="PROSITE" id="PS51201"/>
    </source>
</evidence>
<feature type="transmembrane region" description="Helical" evidence="10">
    <location>
        <begin position="327"/>
        <end position="349"/>
    </location>
</feature>
<dbReference type="Gene3D" id="3.40.50.720">
    <property type="entry name" value="NAD(P)-binding Rossmann-like Domain"/>
    <property type="match status" value="1"/>
</dbReference>
<gene>
    <name evidence="13" type="ORF">GCM10011419_13160</name>
</gene>
<keyword evidence="8" id="KW-0406">Ion transport</keyword>
<dbReference type="SUPFAM" id="SSF51735">
    <property type="entry name" value="NAD(P)-binding Rossmann-fold domains"/>
    <property type="match status" value="1"/>
</dbReference>
<keyword evidence="5 10" id="KW-0812">Transmembrane</keyword>
<dbReference type="InterPro" id="IPR036291">
    <property type="entry name" value="NAD(P)-bd_dom_sf"/>
</dbReference>
<dbReference type="EMBL" id="BMYP01000013">
    <property type="protein sequence ID" value="GHD75479.1"/>
    <property type="molecule type" value="Genomic_DNA"/>
</dbReference>
<evidence type="ECO:0000259" key="12">
    <source>
        <dbReference type="PROSITE" id="PS51202"/>
    </source>
</evidence>
<dbReference type="PROSITE" id="PS51201">
    <property type="entry name" value="RCK_N"/>
    <property type="match status" value="1"/>
</dbReference>
<dbReference type="RefSeq" id="WP_189352856.1">
    <property type="nucleotide sequence ID" value="NZ_BMYP01000013.1"/>
</dbReference>
<keyword evidence="14" id="KW-1185">Reference proteome</keyword>
<keyword evidence="3" id="KW-0050">Antiport</keyword>
<evidence type="ECO:0000313" key="14">
    <source>
        <dbReference type="Proteomes" id="UP000662678"/>
    </source>
</evidence>
<dbReference type="InterPro" id="IPR003148">
    <property type="entry name" value="RCK_N"/>
</dbReference>
<evidence type="ECO:0000256" key="3">
    <source>
        <dbReference type="ARBA" id="ARBA00022449"/>
    </source>
</evidence>
<keyword evidence="4" id="KW-0633">Potassium transport</keyword>
<dbReference type="InterPro" id="IPR036721">
    <property type="entry name" value="RCK_C_sf"/>
</dbReference>
<reference evidence="14" key="1">
    <citation type="journal article" date="2019" name="Int. J. Syst. Evol. Microbiol.">
        <title>The Global Catalogue of Microorganisms (GCM) 10K type strain sequencing project: providing services to taxonomists for standard genome sequencing and annotation.</title>
        <authorList>
            <consortium name="The Broad Institute Genomics Platform"/>
            <consortium name="The Broad Institute Genome Sequencing Center for Infectious Disease"/>
            <person name="Wu L."/>
            <person name="Ma J."/>
        </authorList>
    </citation>
    <scope>NUCLEOTIDE SEQUENCE [LARGE SCALE GENOMIC DNA]</scope>
    <source>
        <strain evidence="14">KCTC 23713</strain>
    </source>
</reference>
<feature type="transmembrane region" description="Helical" evidence="10">
    <location>
        <begin position="55"/>
        <end position="74"/>
    </location>
</feature>
<protein>
    <submittedName>
        <fullName evidence="13">Potassium efflux system protein</fullName>
    </submittedName>
</protein>
<feature type="transmembrane region" description="Helical" evidence="10">
    <location>
        <begin position="355"/>
        <end position="372"/>
    </location>
</feature>
<evidence type="ECO:0000256" key="6">
    <source>
        <dbReference type="ARBA" id="ARBA00022958"/>
    </source>
</evidence>
<feature type="transmembrane region" description="Helical" evidence="10">
    <location>
        <begin position="110"/>
        <end position="133"/>
    </location>
</feature>
<feature type="transmembrane region" description="Helical" evidence="10">
    <location>
        <begin position="83"/>
        <end position="104"/>
    </location>
</feature>
<evidence type="ECO:0000256" key="5">
    <source>
        <dbReference type="ARBA" id="ARBA00022692"/>
    </source>
</evidence>
<dbReference type="PANTHER" id="PTHR46157:SF4">
    <property type="entry name" value="K(+) EFFLUX ANTIPORTER 3, CHLOROPLASTIC"/>
    <property type="match status" value="1"/>
</dbReference>